<sequence>MNWIETDEDLLNLDHVITISRGQKTISFFGSPDSDGRVREIGKLSFDSKEEMTTEFQRLRVKLCRS</sequence>
<dbReference type="AlphaFoldDB" id="A0A402CRI7"/>
<gene>
    <name evidence="1" type="ORF">CCAX7_000720</name>
</gene>
<name>A0A402CRI7_9BACT</name>
<dbReference type="Proteomes" id="UP000287394">
    <property type="component" value="Chromosome"/>
</dbReference>
<accession>A0A402CRI7</accession>
<dbReference type="KEGG" id="ccot:CCAX7_000720"/>
<dbReference type="EMBL" id="AP025739">
    <property type="protein sequence ID" value="BDI28021.1"/>
    <property type="molecule type" value="Genomic_DNA"/>
</dbReference>
<evidence type="ECO:0000313" key="1">
    <source>
        <dbReference type="EMBL" id="BDI28021.1"/>
    </source>
</evidence>
<evidence type="ECO:0000313" key="2">
    <source>
        <dbReference type="Proteomes" id="UP000287394"/>
    </source>
</evidence>
<proteinExistence type="predicted"/>
<reference evidence="1 2" key="1">
    <citation type="journal article" date="2019" name="Int. J. Syst. Evol. Microbiol.">
        <title>Capsulimonas corticalis gen. nov., sp. nov., an aerobic capsulated bacterium, of a novel bacterial order, Capsulimonadales ord. nov., of the class Armatimonadia of the phylum Armatimonadetes.</title>
        <authorList>
            <person name="Li J."/>
            <person name="Kudo C."/>
            <person name="Tonouchi A."/>
        </authorList>
    </citation>
    <scope>NUCLEOTIDE SEQUENCE [LARGE SCALE GENOMIC DNA]</scope>
    <source>
        <strain evidence="1 2">AX-7</strain>
    </source>
</reference>
<dbReference type="RefSeq" id="WP_119319980.1">
    <property type="nucleotide sequence ID" value="NZ_AP025739.1"/>
</dbReference>
<organism evidence="1 2">
    <name type="scientific">Capsulimonas corticalis</name>
    <dbReference type="NCBI Taxonomy" id="2219043"/>
    <lineage>
        <taxon>Bacteria</taxon>
        <taxon>Bacillati</taxon>
        <taxon>Armatimonadota</taxon>
        <taxon>Armatimonadia</taxon>
        <taxon>Capsulimonadales</taxon>
        <taxon>Capsulimonadaceae</taxon>
        <taxon>Capsulimonas</taxon>
    </lineage>
</organism>
<protein>
    <submittedName>
        <fullName evidence="1">Uncharacterized protein</fullName>
    </submittedName>
</protein>
<keyword evidence="2" id="KW-1185">Reference proteome</keyword>